<accession>A0AAD4HFB5</accession>
<keyword evidence="2" id="KW-1185">Reference proteome</keyword>
<dbReference type="Proteomes" id="UP001195769">
    <property type="component" value="Unassembled WGS sequence"/>
</dbReference>
<evidence type="ECO:0000313" key="1">
    <source>
        <dbReference type="EMBL" id="KAG1894493.1"/>
    </source>
</evidence>
<sequence>MCDAIYSLMNIFAGHAAFIFIDRGSRRAPQFHVVPSADIRHSPSRSSTHHPSVSVLLVARGIFAHPDSLACVIHSIAYDAAVHIVCVEGVAVAELLASDARLTLAINHSEAHIDNVSH</sequence>
<proteinExistence type="predicted"/>
<evidence type="ECO:0000313" key="2">
    <source>
        <dbReference type="Proteomes" id="UP001195769"/>
    </source>
</evidence>
<gene>
    <name evidence="1" type="ORF">F5891DRAFT_1195198</name>
</gene>
<comment type="caution">
    <text evidence="1">The sequence shown here is derived from an EMBL/GenBank/DDBJ whole genome shotgun (WGS) entry which is preliminary data.</text>
</comment>
<dbReference type="AlphaFoldDB" id="A0AAD4HFB5"/>
<dbReference type="EMBL" id="JABBWK010000079">
    <property type="protein sequence ID" value="KAG1894493.1"/>
    <property type="molecule type" value="Genomic_DNA"/>
</dbReference>
<name>A0AAD4HFB5_9AGAM</name>
<reference evidence="1" key="1">
    <citation type="journal article" date="2020" name="New Phytol.">
        <title>Comparative genomics reveals dynamic genome evolution in host specialist ectomycorrhizal fungi.</title>
        <authorList>
            <person name="Lofgren L.A."/>
            <person name="Nguyen N.H."/>
            <person name="Vilgalys R."/>
            <person name="Ruytinx J."/>
            <person name="Liao H.L."/>
            <person name="Branco S."/>
            <person name="Kuo A."/>
            <person name="LaButti K."/>
            <person name="Lipzen A."/>
            <person name="Andreopoulos W."/>
            <person name="Pangilinan J."/>
            <person name="Riley R."/>
            <person name="Hundley H."/>
            <person name="Na H."/>
            <person name="Barry K."/>
            <person name="Grigoriev I.V."/>
            <person name="Stajich J.E."/>
            <person name="Kennedy P.G."/>
        </authorList>
    </citation>
    <scope>NUCLEOTIDE SEQUENCE</scope>
    <source>
        <strain evidence="1">FC203</strain>
    </source>
</reference>
<dbReference type="GeneID" id="64662373"/>
<protein>
    <submittedName>
        <fullName evidence="1">Uncharacterized protein</fullName>
    </submittedName>
</protein>
<organism evidence="1 2">
    <name type="scientific">Suillus fuscotomentosus</name>
    <dbReference type="NCBI Taxonomy" id="1912939"/>
    <lineage>
        <taxon>Eukaryota</taxon>
        <taxon>Fungi</taxon>
        <taxon>Dikarya</taxon>
        <taxon>Basidiomycota</taxon>
        <taxon>Agaricomycotina</taxon>
        <taxon>Agaricomycetes</taxon>
        <taxon>Agaricomycetidae</taxon>
        <taxon>Boletales</taxon>
        <taxon>Suillineae</taxon>
        <taxon>Suillaceae</taxon>
        <taxon>Suillus</taxon>
    </lineage>
</organism>
<dbReference type="RefSeq" id="XP_041220069.1">
    <property type="nucleotide sequence ID" value="XM_041368075.1"/>
</dbReference>